<dbReference type="Gene3D" id="3.50.50.60">
    <property type="entry name" value="FAD/NAD(P)-binding domain"/>
    <property type="match status" value="1"/>
</dbReference>
<evidence type="ECO:0000256" key="1">
    <source>
        <dbReference type="ARBA" id="ARBA00022630"/>
    </source>
</evidence>
<protein>
    <submittedName>
        <fullName evidence="6">FAD-dependent monooxygenase</fullName>
    </submittedName>
</protein>
<keyword evidence="3" id="KW-0560">Oxidoreductase</keyword>
<gene>
    <name evidence="6" type="ORF">EM808_16155</name>
</gene>
<dbReference type="InterPro" id="IPR036188">
    <property type="entry name" value="FAD/NAD-bd_sf"/>
</dbReference>
<dbReference type="PANTHER" id="PTHR47178">
    <property type="entry name" value="MONOOXYGENASE, FAD-BINDING"/>
    <property type="match status" value="1"/>
</dbReference>
<evidence type="ECO:0000256" key="3">
    <source>
        <dbReference type="ARBA" id="ARBA00023002"/>
    </source>
</evidence>
<dbReference type="InterPro" id="IPR002938">
    <property type="entry name" value="FAD-bd"/>
</dbReference>
<evidence type="ECO:0000313" key="6">
    <source>
        <dbReference type="EMBL" id="RVT60776.1"/>
    </source>
</evidence>
<dbReference type="RefSeq" id="WP_127739248.1">
    <property type="nucleotide sequence ID" value="NZ_JARMUX010000003.1"/>
</dbReference>
<evidence type="ECO:0000259" key="5">
    <source>
        <dbReference type="Pfam" id="PF01494"/>
    </source>
</evidence>
<name>A0A437K971_9BACI</name>
<accession>A0A437K971</accession>
<keyword evidence="7" id="KW-1185">Reference proteome</keyword>
<dbReference type="GO" id="GO:0004497">
    <property type="term" value="F:monooxygenase activity"/>
    <property type="evidence" value="ECO:0007669"/>
    <property type="project" value="UniProtKB-KW"/>
</dbReference>
<dbReference type="PANTHER" id="PTHR47178:SF5">
    <property type="entry name" value="FAD-BINDING DOMAIN-CONTAINING PROTEIN"/>
    <property type="match status" value="1"/>
</dbReference>
<keyword evidence="2" id="KW-0274">FAD</keyword>
<keyword evidence="4 6" id="KW-0503">Monooxygenase</keyword>
<dbReference type="GO" id="GO:0071949">
    <property type="term" value="F:FAD binding"/>
    <property type="evidence" value="ECO:0007669"/>
    <property type="project" value="InterPro"/>
</dbReference>
<dbReference type="Pfam" id="PF01494">
    <property type="entry name" value="FAD_binding_3"/>
    <property type="match status" value="1"/>
</dbReference>
<sequence>MRVGIIGAGIGGLTLAQALIAQNIEVIVFDRDLSAEETGGYRLHLSEDALASIREDLPENIEKLLKLSGTGPESFQQFSILNHHGKTKLSFRQTDEEDLLMIGRIPLRKILAIDLEKVIRWDTQFTHYKEEESGITLHFSNAQSEKVDILVGADGVHSAVAKQLLGRSTAKYAGVMGIAGRALLTPQLGSTINKDFFKGPGFAVGPKGIGMFITVHAPKTNNELIAGMDVLEDPYIVWSVAATDKTLRKSFRNLTSDQLEKEAYQLIRHWDESFLELINNSEKGRTAAFPFWYPSNLTRWKHSKITLIGDAIHPMPPTSGLGASTSILDAVNLAEKLVKHDDSSYALQAYQADMLKYAPKAVAEARPPLFWQRRFKNNFIRRFAMSVLLPCVSVVLKIKDSIKK</sequence>
<proteinExistence type="predicted"/>
<reference evidence="6 7" key="1">
    <citation type="submission" date="2019-01" db="EMBL/GenBank/DDBJ databases">
        <title>Bacillus sp. M5HDSG1-1, whole genome shotgun sequence.</title>
        <authorList>
            <person name="Tuo L."/>
        </authorList>
    </citation>
    <scope>NUCLEOTIDE SEQUENCE [LARGE SCALE GENOMIC DNA]</scope>
    <source>
        <strain evidence="6 7">M5HDSG1-1</strain>
    </source>
</reference>
<dbReference type="AlphaFoldDB" id="A0A437K971"/>
<dbReference type="Proteomes" id="UP000288024">
    <property type="component" value="Unassembled WGS sequence"/>
</dbReference>
<organism evidence="6 7">
    <name type="scientific">Niallia taxi</name>
    <dbReference type="NCBI Taxonomy" id="2499688"/>
    <lineage>
        <taxon>Bacteria</taxon>
        <taxon>Bacillati</taxon>
        <taxon>Bacillota</taxon>
        <taxon>Bacilli</taxon>
        <taxon>Bacillales</taxon>
        <taxon>Bacillaceae</taxon>
        <taxon>Niallia</taxon>
    </lineage>
</organism>
<feature type="domain" description="FAD-binding" evidence="5">
    <location>
        <begin position="2"/>
        <end position="363"/>
    </location>
</feature>
<keyword evidence="1" id="KW-0285">Flavoprotein</keyword>
<dbReference type="SUPFAM" id="SSF51905">
    <property type="entry name" value="FAD/NAD(P)-binding domain"/>
    <property type="match status" value="1"/>
</dbReference>
<evidence type="ECO:0000313" key="7">
    <source>
        <dbReference type="Proteomes" id="UP000288024"/>
    </source>
</evidence>
<dbReference type="PRINTS" id="PR00420">
    <property type="entry name" value="RNGMNOXGNASE"/>
</dbReference>
<dbReference type="EMBL" id="RZTZ01000006">
    <property type="protein sequence ID" value="RVT60776.1"/>
    <property type="molecule type" value="Genomic_DNA"/>
</dbReference>
<comment type="caution">
    <text evidence="6">The sequence shown here is derived from an EMBL/GenBank/DDBJ whole genome shotgun (WGS) entry which is preliminary data.</text>
</comment>
<evidence type="ECO:0000256" key="4">
    <source>
        <dbReference type="ARBA" id="ARBA00023033"/>
    </source>
</evidence>
<evidence type="ECO:0000256" key="2">
    <source>
        <dbReference type="ARBA" id="ARBA00022827"/>
    </source>
</evidence>